<dbReference type="KEGG" id="pop:7483959"/>
<dbReference type="InterPro" id="IPR040414">
    <property type="entry name" value="CID1/CID2"/>
</dbReference>
<dbReference type="FunCoup" id="B9IHV4">
    <property type="interactions" value="1447"/>
</dbReference>
<proteinExistence type="predicted"/>
<evidence type="ECO:0000313" key="1">
    <source>
        <dbReference type="EMBL" id="PNS97785.1"/>
    </source>
</evidence>
<accession>B9IHV4</accession>
<dbReference type="EMBL" id="CM009305">
    <property type="protein sequence ID" value="PNS97785.1"/>
    <property type="molecule type" value="Genomic_DNA"/>
</dbReference>
<dbReference type="InParanoid" id="B9IHV4"/>
<evidence type="ECO:0000313" key="2">
    <source>
        <dbReference type="Proteomes" id="UP000006729"/>
    </source>
</evidence>
<dbReference type="ExpressionAtlas" id="B9IHV4">
    <property type="expression patterns" value="baseline and differential"/>
</dbReference>
<name>B9IHV4_POPTR</name>
<dbReference type="PANTHER" id="PTHR33790">
    <property type="entry name" value="OS05G0344200 PROTEIN"/>
    <property type="match status" value="1"/>
</dbReference>
<protein>
    <recommendedName>
        <fullName evidence="3">Ataxin-2 C-terminal domain-containing protein</fullName>
    </recommendedName>
</protein>
<dbReference type="Gramene" id="Potri.016G041600.1.v4.1">
    <property type="protein sequence ID" value="Potri.016G041600.1.v4.1"/>
    <property type="gene ID" value="Potri.016G041600.v4.1"/>
</dbReference>
<evidence type="ECO:0008006" key="3">
    <source>
        <dbReference type="Google" id="ProtNLM"/>
    </source>
</evidence>
<dbReference type="eggNOG" id="ENOG502S19Q">
    <property type="taxonomic scope" value="Eukaryota"/>
</dbReference>
<sequence length="157" mass="17553">MVRTRNRYFLVLRSKDCRGCGLKRMALVSGGRSTLNPDAPLFVPAAYRQVEDFSPEWWQLVTTTTWFRDYWLSQHQDENGFYDNAEDEFGLDGNNVADLLPDTFDLDAGDYFSSLDSQFAGFAEEGSSPLLSNGMLANGFVLEAEAPKKETGLKSSA</sequence>
<dbReference type="AlphaFoldDB" id="B9IHV4"/>
<dbReference type="OrthoDB" id="628205at2759"/>
<keyword evidence="2" id="KW-1185">Reference proteome</keyword>
<dbReference type="STRING" id="3694.B9IHV4"/>
<dbReference type="OMA" id="MKQNGFE"/>
<dbReference type="Proteomes" id="UP000006729">
    <property type="component" value="Chromosome 16"/>
</dbReference>
<reference evidence="1 2" key="1">
    <citation type="journal article" date="2006" name="Science">
        <title>The genome of black cottonwood, Populus trichocarpa (Torr. &amp; Gray).</title>
        <authorList>
            <person name="Tuskan G.A."/>
            <person name="Difazio S."/>
            <person name="Jansson S."/>
            <person name="Bohlmann J."/>
            <person name="Grigoriev I."/>
            <person name="Hellsten U."/>
            <person name="Putnam N."/>
            <person name="Ralph S."/>
            <person name="Rombauts S."/>
            <person name="Salamov A."/>
            <person name="Schein J."/>
            <person name="Sterck L."/>
            <person name="Aerts A."/>
            <person name="Bhalerao R.R."/>
            <person name="Bhalerao R.P."/>
            <person name="Blaudez D."/>
            <person name="Boerjan W."/>
            <person name="Brun A."/>
            <person name="Brunner A."/>
            <person name="Busov V."/>
            <person name="Campbell M."/>
            <person name="Carlson J."/>
            <person name="Chalot M."/>
            <person name="Chapman J."/>
            <person name="Chen G.L."/>
            <person name="Cooper D."/>
            <person name="Coutinho P.M."/>
            <person name="Couturier J."/>
            <person name="Covert S."/>
            <person name="Cronk Q."/>
            <person name="Cunningham R."/>
            <person name="Davis J."/>
            <person name="Degroeve S."/>
            <person name="Dejardin A."/>
            <person name="Depamphilis C."/>
            <person name="Detter J."/>
            <person name="Dirks B."/>
            <person name="Dubchak I."/>
            <person name="Duplessis S."/>
            <person name="Ehlting J."/>
            <person name="Ellis B."/>
            <person name="Gendler K."/>
            <person name="Goodstein D."/>
            <person name="Gribskov M."/>
            <person name="Grimwood J."/>
            <person name="Groover A."/>
            <person name="Gunter L."/>
            <person name="Hamberger B."/>
            <person name="Heinze B."/>
            <person name="Helariutta Y."/>
            <person name="Henrissat B."/>
            <person name="Holligan D."/>
            <person name="Holt R."/>
            <person name="Huang W."/>
            <person name="Islam-Faridi N."/>
            <person name="Jones S."/>
            <person name="Jones-Rhoades M."/>
            <person name="Jorgensen R."/>
            <person name="Joshi C."/>
            <person name="Kangasjarvi J."/>
            <person name="Karlsson J."/>
            <person name="Kelleher C."/>
            <person name="Kirkpatrick R."/>
            <person name="Kirst M."/>
            <person name="Kohler A."/>
            <person name="Kalluri U."/>
            <person name="Larimer F."/>
            <person name="Leebens-Mack J."/>
            <person name="Leple J.C."/>
            <person name="Locascio P."/>
            <person name="Lou Y."/>
            <person name="Lucas S."/>
            <person name="Martin F."/>
            <person name="Montanini B."/>
            <person name="Napoli C."/>
            <person name="Nelson D.R."/>
            <person name="Nelson C."/>
            <person name="Nieminen K."/>
            <person name="Nilsson O."/>
            <person name="Pereda V."/>
            <person name="Peter G."/>
            <person name="Philippe R."/>
            <person name="Pilate G."/>
            <person name="Poliakov A."/>
            <person name="Razumovskaya J."/>
            <person name="Richardson P."/>
            <person name="Rinaldi C."/>
            <person name="Ritland K."/>
            <person name="Rouze P."/>
            <person name="Ryaboy D."/>
            <person name="Schmutz J."/>
            <person name="Schrader J."/>
            <person name="Segerman B."/>
            <person name="Shin H."/>
            <person name="Siddiqui A."/>
            <person name="Sterky F."/>
            <person name="Terry A."/>
            <person name="Tsai C.J."/>
            <person name="Uberbacher E."/>
            <person name="Unneberg P."/>
            <person name="Vahala J."/>
            <person name="Wall K."/>
            <person name="Wessler S."/>
            <person name="Yang G."/>
            <person name="Yin T."/>
            <person name="Douglas C."/>
            <person name="Marra M."/>
            <person name="Sandberg G."/>
            <person name="Van de Peer Y."/>
            <person name="Rokhsar D."/>
        </authorList>
    </citation>
    <scope>NUCLEOTIDE SEQUENCE [LARGE SCALE GENOMIC DNA]</scope>
    <source>
        <strain evidence="2">cv. Nisqually</strain>
    </source>
</reference>
<organism evidence="1 2">
    <name type="scientific">Populus trichocarpa</name>
    <name type="common">Western balsam poplar</name>
    <name type="synonym">Populus balsamifera subsp. trichocarpa</name>
    <dbReference type="NCBI Taxonomy" id="3694"/>
    <lineage>
        <taxon>Eukaryota</taxon>
        <taxon>Viridiplantae</taxon>
        <taxon>Streptophyta</taxon>
        <taxon>Embryophyta</taxon>
        <taxon>Tracheophyta</taxon>
        <taxon>Spermatophyta</taxon>
        <taxon>Magnoliopsida</taxon>
        <taxon>eudicotyledons</taxon>
        <taxon>Gunneridae</taxon>
        <taxon>Pentapetalae</taxon>
        <taxon>rosids</taxon>
        <taxon>fabids</taxon>
        <taxon>Malpighiales</taxon>
        <taxon>Salicaceae</taxon>
        <taxon>Saliceae</taxon>
        <taxon>Populus</taxon>
    </lineage>
</organism>
<dbReference type="PANTHER" id="PTHR33790:SF10">
    <property type="entry name" value="PROTEIN EARLY RESPONSIVE TO DEHYDRATION 15"/>
    <property type="match status" value="1"/>
</dbReference>
<gene>
    <name evidence="1" type="ORF">POPTR_016G041600</name>
</gene>